<feature type="compositionally biased region" description="Polar residues" evidence="2">
    <location>
        <begin position="480"/>
        <end position="495"/>
    </location>
</feature>
<feature type="region of interest" description="Disordered" evidence="2">
    <location>
        <begin position="688"/>
        <end position="735"/>
    </location>
</feature>
<name>A0A8H6HX16_9AGAR</name>
<dbReference type="EMBL" id="JACGCI010000034">
    <property type="protein sequence ID" value="KAF6754466.1"/>
    <property type="molecule type" value="Genomic_DNA"/>
</dbReference>
<feature type="region of interest" description="Disordered" evidence="2">
    <location>
        <begin position="269"/>
        <end position="289"/>
    </location>
</feature>
<reference evidence="3 4" key="1">
    <citation type="submission" date="2020-07" db="EMBL/GenBank/DDBJ databases">
        <title>Comparative genomics of pyrophilous fungi reveals a link between fire events and developmental genes.</title>
        <authorList>
            <consortium name="DOE Joint Genome Institute"/>
            <person name="Steindorff A.S."/>
            <person name="Carver A."/>
            <person name="Calhoun S."/>
            <person name="Stillman K."/>
            <person name="Liu H."/>
            <person name="Lipzen A."/>
            <person name="Pangilinan J."/>
            <person name="Labutti K."/>
            <person name="Bruns T.D."/>
            <person name="Grigoriev I.V."/>
        </authorList>
    </citation>
    <scope>NUCLEOTIDE SEQUENCE [LARGE SCALE GENOMIC DNA]</scope>
    <source>
        <strain evidence="3 4">CBS 144469</strain>
    </source>
</reference>
<feature type="compositionally biased region" description="Basic and acidic residues" evidence="2">
    <location>
        <begin position="375"/>
        <end position="399"/>
    </location>
</feature>
<feature type="region of interest" description="Disordered" evidence="2">
    <location>
        <begin position="654"/>
        <end position="673"/>
    </location>
</feature>
<feature type="compositionally biased region" description="Polar residues" evidence="2">
    <location>
        <begin position="621"/>
        <end position="631"/>
    </location>
</feature>
<feature type="coiled-coil region" evidence="1">
    <location>
        <begin position="762"/>
        <end position="796"/>
    </location>
</feature>
<feature type="compositionally biased region" description="Low complexity" evidence="2">
    <location>
        <begin position="433"/>
        <end position="458"/>
    </location>
</feature>
<feature type="region of interest" description="Disordered" evidence="2">
    <location>
        <begin position="611"/>
        <end position="633"/>
    </location>
</feature>
<comment type="caution">
    <text evidence="3">The sequence shown here is derived from an EMBL/GenBank/DDBJ whole genome shotgun (WGS) entry which is preliminary data.</text>
</comment>
<dbReference type="Proteomes" id="UP000521943">
    <property type="component" value="Unassembled WGS sequence"/>
</dbReference>
<feature type="region of interest" description="Disordered" evidence="2">
    <location>
        <begin position="480"/>
        <end position="503"/>
    </location>
</feature>
<feature type="region of interest" description="Disordered" evidence="2">
    <location>
        <begin position="368"/>
        <end position="465"/>
    </location>
</feature>
<feature type="compositionally biased region" description="Low complexity" evidence="2">
    <location>
        <begin position="205"/>
        <end position="214"/>
    </location>
</feature>
<evidence type="ECO:0000256" key="1">
    <source>
        <dbReference type="SAM" id="Coils"/>
    </source>
</evidence>
<keyword evidence="1" id="KW-0175">Coiled coil</keyword>
<evidence type="ECO:0000256" key="2">
    <source>
        <dbReference type="SAM" id="MobiDB-lite"/>
    </source>
</evidence>
<evidence type="ECO:0000313" key="3">
    <source>
        <dbReference type="EMBL" id="KAF6754466.1"/>
    </source>
</evidence>
<sequence length="825" mass="87472">MPSSPNRHEALAEDEEDSLFGSPPPSPGRSPSPALALPGSTSNASGNIVSSLTKNVGTIALPGSQANSEYLNPVASSLSLPSSSTQPPLPSSRFPGDSHFASSTPSTSAVPHPAPPKPPRVRKRKKKSTEEVSRPECQIALPDPAAPLPSNFLRSQTALLGAAGLVGGINPAYLDHRPRGTTPSNPIVIEEEAAHKPPPPRPKKTTPTVPSISTTPAARNVALVEPVGECLDKPGLSMPSKQEILAYLVKEKDVFPIIQCLIKITAPGATHPPTRKRSSSWGKEELAKRGPRTEIVGTHATGFPMKKRKLNRVPAGAADWDIPFPFARGEGPEEYDETWRSEREKQLIAQLINLIKNATKKAAMHNYLKRKSHRDSKSKGKAKEEHAVVRHPTCDDGPRVNKYYKAITATYGLPPSNASSRQSTPSQDRDSSRNQSRSVTPSTVSGPSSSSAATTPAPEQAQGSSSLDQLLASLFSMTAPRQDSAQPLQPASTSKGGEPVDQLSSIGVDQNWLDDWMNSLSTPGGMGIDGVINQPAAGSSTGASTPSLDFDFSSLDFESLGAPSTSANTPSFHPTQIQSSTDPLCAPTVDFPIDPDLLALSGPNFDASLPVPPIPTALPSDPSSSATNPASTEDWDMSMMGIFAPEFAGDMFSSNDGQFPSLDHGQGGDSLWDEFLGQDLTSKAMDVDPVPQEASSAEVQPTVPSSETQPDALPSADASAPETPADEVPPVPPPSVDLEVSKVPSISGTENIRAAPSKTTLSEQKEDLIRRVRERKATLEAELKKVKLQLWEATVEQGALHHVVGQLQEKEKNGVLMPIDNNSLS</sequence>
<feature type="compositionally biased region" description="Polar residues" evidence="2">
    <location>
        <begin position="693"/>
        <end position="709"/>
    </location>
</feature>
<gene>
    <name evidence="3" type="ORF">DFP72DRAFT_371648</name>
</gene>
<evidence type="ECO:0000313" key="4">
    <source>
        <dbReference type="Proteomes" id="UP000521943"/>
    </source>
</evidence>
<feature type="region of interest" description="Disordered" evidence="2">
    <location>
        <begin position="192"/>
        <end position="214"/>
    </location>
</feature>
<protein>
    <submittedName>
        <fullName evidence="3">Uncharacterized protein</fullName>
    </submittedName>
</protein>
<proteinExistence type="predicted"/>
<dbReference type="OrthoDB" id="3264780at2759"/>
<feature type="compositionally biased region" description="Basic and acidic residues" evidence="2">
    <location>
        <begin position="1"/>
        <end position="11"/>
    </location>
</feature>
<feature type="compositionally biased region" description="Low complexity" evidence="2">
    <location>
        <begin position="710"/>
        <end position="726"/>
    </location>
</feature>
<feature type="region of interest" description="Disordered" evidence="2">
    <location>
        <begin position="75"/>
        <end position="146"/>
    </location>
</feature>
<organism evidence="3 4">
    <name type="scientific">Ephemerocybe angulata</name>
    <dbReference type="NCBI Taxonomy" id="980116"/>
    <lineage>
        <taxon>Eukaryota</taxon>
        <taxon>Fungi</taxon>
        <taxon>Dikarya</taxon>
        <taxon>Basidiomycota</taxon>
        <taxon>Agaricomycotina</taxon>
        <taxon>Agaricomycetes</taxon>
        <taxon>Agaricomycetidae</taxon>
        <taxon>Agaricales</taxon>
        <taxon>Agaricineae</taxon>
        <taxon>Psathyrellaceae</taxon>
        <taxon>Ephemerocybe</taxon>
    </lineage>
</organism>
<feature type="compositionally biased region" description="Polar residues" evidence="2">
    <location>
        <begin position="39"/>
        <end position="48"/>
    </location>
</feature>
<dbReference type="AlphaFoldDB" id="A0A8H6HX16"/>
<keyword evidence="4" id="KW-1185">Reference proteome</keyword>
<feature type="compositionally biased region" description="Low complexity" evidence="2">
    <location>
        <begin position="76"/>
        <end position="86"/>
    </location>
</feature>
<accession>A0A8H6HX16</accession>
<feature type="compositionally biased region" description="Polar residues" evidence="2">
    <location>
        <begin position="416"/>
        <end position="425"/>
    </location>
</feature>
<feature type="region of interest" description="Disordered" evidence="2">
    <location>
        <begin position="1"/>
        <end position="48"/>
    </location>
</feature>